<dbReference type="EMBL" id="JAJSOF020000040">
    <property type="protein sequence ID" value="KAJ4426246.1"/>
    <property type="molecule type" value="Genomic_DNA"/>
</dbReference>
<evidence type="ECO:0000313" key="8">
    <source>
        <dbReference type="Proteomes" id="UP001148838"/>
    </source>
</evidence>
<dbReference type="InterPro" id="IPR047655">
    <property type="entry name" value="Transpos_IS630-like"/>
</dbReference>
<dbReference type="Pfam" id="PF13358">
    <property type="entry name" value="DDE_3"/>
    <property type="match status" value="1"/>
</dbReference>
<dbReference type="InterPro" id="IPR050309">
    <property type="entry name" value="Type-B_Carboxylest/Lipase"/>
</dbReference>
<evidence type="ECO:0000259" key="6">
    <source>
        <dbReference type="Pfam" id="PF13358"/>
    </source>
</evidence>
<reference evidence="7 8" key="1">
    <citation type="journal article" date="2022" name="Allergy">
        <title>Genome assembly and annotation of Periplaneta americana reveal a comprehensive cockroach allergen profile.</title>
        <authorList>
            <person name="Wang L."/>
            <person name="Xiong Q."/>
            <person name="Saelim N."/>
            <person name="Wang L."/>
            <person name="Nong W."/>
            <person name="Wan A.T."/>
            <person name="Shi M."/>
            <person name="Liu X."/>
            <person name="Cao Q."/>
            <person name="Hui J.H.L."/>
            <person name="Sookrung N."/>
            <person name="Leung T.F."/>
            <person name="Tungtrongchitr A."/>
            <person name="Tsui S.K.W."/>
        </authorList>
    </citation>
    <scope>NUCLEOTIDE SEQUENCE [LARGE SCALE GENOMIC DNA]</scope>
    <source>
        <strain evidence="7">PWHHKU_190912</strain>
    </source>
</reference>
<dbReference type="InterPro" id="IPR038717">
    <property type="entry name" value="Tc1-like_DDE_dom"/>
</dbReference>
<dbReference type="InterPro" id="IPR009057">
    <property type="entry name" value="Homeodomain-like_sf"/>
</dbReference>
<evidence type="ECO:0000256" key="2">
    <source>
        <dbReference type="ARBA" id="ARBA00023180"/>
    </source>
</evidence>
<dbReference type="Proteomes" id="UP001148838">
    <property type="component" value="Unassembled WGS sequence"/>
</dbReference>
<feature type="domain" description="Transposase Tc1-like" evidence="5">
    <location>
        <begin position="125"/>
        <end position="197"/>
    </location>
</feature>
<feature type="domain" description="Tc1-like transposase DDE" evidence="6">
    <location>
        <begin position="206"/>
        <end position="353"/>
    </location>
</feature>
<sequence length="819" mass="92303">MLLLVARVHADCLASIAQGTARGSLMTSYHGREFCSYNGIPYAAPPVGDLSLSGVVTFVLKQDATEDVARAVALYDDGRSVRYIANVMNMARSTTHDAIKRHREILEYTRRRGSGRPKANNPNEDRYMVLRVLRKRNLPATSVAQQFFNMHGRPISAKTVRRRLKASGLISSRPATGPRLLRMHRVERLRFANDHRDWRNGQWSCVLFTDESRFNLCSPHGRERVWRKRGERFSQCCISENVPYGGGGVMVWAGACTDARTELVFVENGRLTADRYINECLADHVVPFGQFVGDKFVLMHDNARPHIAHAVGDYLQEVGIHVLPCPARSPDMNPIEHVWEILGRRVKNRRPRPESLQELRRALGQEWELIPQEDIANQIEIMPRRMDAVIQARGEATLKEKDEKIAALEAKLEGKYDCLEQYQRRQCLRTFGVPESEGEDTDTIEVDGAVQIGVELEVNDMTGGIVWEERRTSTAGDHQVRFLSTGDDAAPGNYAMKDQTEALRWVQKNIAAFSGDPNKVTILGESAGSWSVHFHILSPASRGLFHAAISDSGTAMMASFMNADSVFNLAQPQAEAVNCPTDKTADMIECLRKVDGVTLLTNPPKSRFITWRPVPETQSALNPEPFLTATPIDIIRSGNFSRVPYMLGTNSEEGSLFLITSVGTKNAMDRLNLNNSVLADNEFFLSDSVSDDLIPEIWEKILDFYLGSNHTVTPDNVFQLINAETDRFMQHNTEKTVKMQTQAGHDSIYLYNFAYRGKYSFLTKARYGDMRYDLGVLHIDELQYYISYGSDPNKWDTGHPDLEVLETILTLWTNMAKYG</sequence>
<dbReference type="InterPro" id="IPR036397">
    <property type="entry name" value="RNaseH_sf"/>
</dbReference>
<evidence type="ECO:0000259" key="5">
    <source>
        <dbReference type="Pfam" id="PF01498"/>
    </source>
</evidence>
<accession>A0ABQ8RX09</accession>
<evidence type="ECO:0000256" key="1">
    <source>
        <dbReference type="ARBA" id="ARBA00004123"/>
    </source>
</evidence>
<dbReference type="Pfam" id="PF00135">
    <property type="entry name" value="COesterase"/>
    <property type="match status" value="1"/>
</dbReference>
<keyword evidence="2" id="KW-0325">Glycoprotein</keyword>
<keyword evidence="8" id="KW-1185">Reference proteome</keyword>
<dbReference type="Pfam" id="PF01498">
    <property type="entry name" value="HTH_Tnp_Tc3_2"/>
    <property type="match status" value="1"/>
</dbReference>
<protein>
    <submittedName>
        <fullName evidence="7">Uncharacterized protein</fullName>
    </submittedName>
</protein>
<keyword evidence="3" id="KW-0175">Coiled coil</keyword>
<dbReference type="PANTHER" id="PTHR11559">
    <property type="entry name" value="CARBOXYLESTERASE"/>
    <property type="match status" value="1"/>
</dbReference>
<dbReference type="NCBIfam" id="NF033545">
    <property type="entry name" value="transpos_IS630"/>
    <property type="match status" value="1"/>
</dbReference>
<organism evidence="7 8">
    <name type="scientific">Periplaneta americana</name>
    <name type="common">American cockroach</name>
    <name type="synonym">Blatta americana</name>
    <dbReference type="NCBI Taxonomy" id="6978"/>
    <lineage>
        <taxon>Eukaryota</taxon>
        <taxon>Metazoa</taxon>
        <taxon>Ecdysozoa</taxon>
        <taxon>Arthropoda</taxon>
        <taxon>Hexapoda</taxon>
        <taxon>Insecta</taxon>
        <taxon>Pterygota</taxon>
        <taxon>Neoptera</taxon>
        <taxon>Polyneoptera</taxon>
        <taxon>Dictyoptera</taxon>
        <taxon>Blattodea</taxon>
        <taxon>Blattoidea</taxon>
        <taxon>Blattidae</taxon>
        <taxon>Blattinae</taxon>
        <taxon>Periplaneta</taxon>
    </lineage>
</organism>
<dbReference type="SUPFAM" id="SSF46689">
    <property type="entry name" value="Homeodomain-like"/>
    <property type="match status" value="1"/>
</dbReference>
<name>A0ABQ8RX09_PERAM</name>
<dbReference type="Gene3D" id="3.40.50.1820">
    <property type="entry name" value="alpha/beta hydrolase"/>
    <property type="match status" value="2"/>
</dbReference>
<dbReference type="InterPro" id="IPR002018">
    <property type="entry name" value="CarbesteraseB"/>
</dbReference>
<evidence type="ECO:0000259" key="4">
    <source>
        <dbReference type="Pfam" id="PF00135"/>
    </source>
</evidence>
<dbReference type="Gene3D" id="3.30.420.10">
    <property type="entry name" value="Ribonuclease H-like superfamily/Ribonuclease H"/>
    <property type="match status" value="1"/>
</dbReference>
<feature type="domain" description="Carboxylesterase type B" evidence="4">
    <location>
        <begin position="482"/>
        <end position="819"/>
    </location>
</feature>
<proteinExistence type="predicted"/>
<comment type="caution">
    <text evidence="7">The sequence shown here is derived from an EMBL/GenBank/DDBJ whole genome shotgun (WGS) entry which is preliminary data.</text>
</comment>
<dbReference type="InterPro" id="IPR029058">
    <property type="entry name" value="AB_hydrolase_fold"/>
</dbReference>
<dbReference type="InterPro" id="IPR002492">
    <property type="entry name" value="Transposase_Tc1-like"/>
</dbReference>
<evidence type="ECO:0000256" key="3">
    <source>
        <dbReference type="SAM" id="Coils"/>
    </source>
</evidence>
<evidence type="ECO:0000313" key="7">
    <source>
        <dbReference type="EMBL" id="KAJ4426246.1"/>
    </source>
</evidence>
<feature type="coiled-coil region" evidence="3">
    <location>
        <begin position="391"/>
        <end position="425"/>
    </location>
</feature>
<gene>
    <name evidence="7" type="ORF">ANN_27058</name>
</gene>
<dbReference type="SUPFAM" id="SSF53474">
    <property type="entry name" value="alpha/beta-Hydrolases"/>
    <property type="match status" value="2"/>
</dbReference>
<comment type="subcellular location">
    <subcellularLocation>
        <location evidence="1">Nucleus</location>
    </subcellularLocation>
</comment>